<keyword evidence="1" id="KW-0732">Signal</keyword>
<evidence type="ECO:0000256" key="1">
    <source>
        <dbReference type="SAM" id="SignalP"/>
    </source>
</evidence>
<name>A0A1E5T4F3_9BACT</name>
<dbReference type="STRING" id="1563681.BFP71_00935"/>
<reference evidence="2 3" key="1">
    <citation type="submission" date="2016-08" db="EMBL/GenBank/DDBJ databases">
        <title>Draft genome of Fabibacter sp. strain SK-8.</title>
        <authorList>
            <person name="Wong S.-K."/>
            <person name="Hamasaki K."/>
            <person name="Yoshizawa S."/>
        </authorList>
    </citation>
    <scope>NUCLEOTIDE SEQUENCE [LARGE SCALE GENOMIC DNA]</scope>
    <source>
        <strain evidence="2 3">SK-8</strain>
    </source>
</reference>
<organism evidence="2 3">
    <name type="scientific">Roseivirga misakiensis</name>
    <dbReference type="NCBI Taxonomy" id="1563681"/>
    <lineage>
        <taxon>Bacteria</taxon>
        <taxon>Pseudomonadati</taxon>
        <taxon>Bacteroidota</taxon>
        <taxon>Cytophagia</taxon>
        <taxon>Cytophagales</taxon>
        <taxon>Roseivirgaceae</taxon>
        <taxon>Roseivirga</taxon>
    </lineage>
</organism>
<evidence type="ECO:0008006" key="4">
    <source>
        <dbReference type="Google" id="ProtNLM"/>
    </source>
</evidence>
<dbReference type="AlphaFoldDB" id="A0A1E5T4F3"/>
<evidence type="ECO:0000313" key="2">
    <source>
        <dbReference type="EMBL" id="OEK06273.1"/>
    </source>
</evidence>
<comment type="caution">
    <text evidence="2">The sequence shown here is derived from an EMBL/GenBank/DDBJ whole genome shotgun (WGS) entry which is preliminary data.</text>
</comment>
<proteinExistence type="predicted"/>
<feature type="chain" id="PRO_5009185943" description="Cell envelope biogenesis protein LolA" evidence="1">
    <location>
        <begin position="25"/>
        <end position="205"/>
    </location>
</feature>
<dbReference type="EMBL" id="MDGQ01000003">
    <property type="protein sequence ID" value="OEK06273.1"/>
    <property type="molecule type" value="Genomic_DNA"/>
</dbReference>
<sequence length="205" mass="22939">MISMKRGFSILVLLLIATSIQAQDAGGRLMAILEKYGQVPTYKLNVVYESVNDRMGFSNTQNGVLVVDGDKYIMTFGPNETWLNDGKTEYIGTKEEDHSQILYFCPGQNTEAIINFGAMTTFFTKDHKGVIEGSNIRLRPNNEMPYVEVYVETENGNLTAITATDDFGTAHKFILSNFSTNTAGTKFVINPKEYEETIDERKGCK</sequence>
<protein>
    <recommendedName>
        <fullName evidence="4">Cell envelope biogenesis protein LolA</fullName>
    </recommendedName>
</protein>
<feature type="signal peptide" evidence="1">
    <location>
        <begin position="1"/>
        <end position="24"/>
    </location>
</feature>
<dbReference type="Proteomes" id="UP000095552">
    <property type="component" value="Unassembled WGS sequence"/>
</dbReference>
<accession>A0A1E5T4F3</accession>
<gene>
    <name evidence="2" type="ORF">BFP71_00935</name>
</gene>
<evidence type="ECO:0000313" key="3">
    <source>
        <dbReference type="Proteomes" id="UP000095552"/>
    </source>
</evidence>
<keyword evidence="3" id="KW-1185">Reference proteome</keyword>
<dbReference type="Gene3D" id="2.50.20.10">
    <property type="entry name" value="Lipoprotein localisation LolA/LolB/LppX"/>
    <property type="match status" value="1"/>
</dbReference>